<dbReference type="CDD" id="cd02541">
    <property type="entry name" value="UGPase_prokaryotic"/>
    <property type="match status" value="1"/>
</dbReference>
<evidence type="ECO:0000259" key="9">
    <source>
        <dbReference type="Pfam" id="PF00483"/>
    </source>
</evidence>
<evidence type="ECO:0000256" key="3">
    <source>
        <dbReference type="ARBA" id="ARBA00019048"/>
    </source>
</evidence>
<sequence length="298" mass="33253">MMQIRKAVFPVAGLGSRFLPATKANPKEMLPVVDKPLIQYAVEEAVRAGINHMIFITSSSKRAIEDHFDHHFELEMRLKEQGKEALLEVVKNISPPGIQFTYVRQNQPLGLGHAVLCAEHIVGEEPFAILLADDLIDDSKLPCLSAMVNYFHKDGHSVMAVQPVPWHDVHQYGVARVEDAGANYSPIVTIVEKPKTESAPSNLAAVGRYIFTPAIFSCLKQISPDHRGEIQLTDAIQRLLTEQKVQAYQFHGKRYDCGSKLGYLQATVELSRLHPEIGEAFNDYLESLTKVKQSSNLN</sequence>
<keyword evidence="5 8" id="KW-0548">Nucleotidyltransferase</keyword>
<evidence type="ECO:0000256" key="1">
    <source>
        <dbReference type="ARBA" id="ARBA00006890"/>
    </source>
</evidence>
<evidence type="ECO:0000256" key="7">
    <source>
        <dbReference type="ARBA" id="ARBA00048128"/>
    </source>
</evidence>
<evidence type="ECO:0000313" key="11">
    <source>
        <dbReference type="Proteomes" id="UP000254033"/>
    </source>
</evidence>
<dbReference type="InterPro" id="IPR005771">
    <property type="entry name" value="GalU_uridylyltTrfase_bac/arc"/>
</dbReference>
<organism evidence="10 11">
    <name type="scientific">Legionella feeleii</name>
    <dbReference type="NCBI Taxonomy" id="453"/>
    <lineage>
        <taxon>Bacteria</taxon>
        <taxon>Pseudomonadati</taxon>
        <taxon>Pseudomonadota</taxon>
        <taxon>Gammaproteobacteria</taxon>
        <taxon>Legionellales</taxon>
        <taxon>Legionellaceae</taxon>
        <taxon>Legionella</taxon>
    </lineage>
</organism>
<evidence type="ECO:0000256" key="4">
    <source>
        <dbReference type="ARBA" id="ARBA00022679"/>
    </source>
</evidence>
<dbReference type="GO" id="GO:0006011">
    <property type="term" value="P:UDP-alpha-D-glucose metabolic process"/>
    <property type="evidence" value="ECO:0007669"/>
    <property type="project" value="InterPro"/>
</dbReference>
<dbReference type="PANTHER" id="PTHR43197">
    <property type="entry name" value="UTP--GLUCOSE-1-PHOSPHATE URIDYLYLTRANSFERASE"/>
    <property type="match status" value="1"/>
</dbReference>
<proteinExistence type="inferred from homology"/>
<evidence type="ECO:0000313" key="10">
    <source>
        <dbReference type="EMBL" id="STX38017.1"/>
    </source>
</evidence>
<dbReference type="Pfam" id="PF00483">
    <property type="entry name" value="NTP_transferase"/>
    <property type="match status" value="1"/>
</dbReference>
<dbReference type="Gene3D" id="3.90.550.10">
    <property type="entry name" value="Spore Coat Polysaccharide Biosynthesis Protein SpsA, Chain A"/>
    <property type="match status" value="1"/>
</dbReference>
<dbReference type="AlphaFoldDB" id="A0A378IS28"/>
<keyword evidence="4 8" id="KW-0808">Transferase</keyword>
<comment type="catalytic activity">
    <reaction evidence="7 8">
        <text>alpha-D-glucose 1-phosphate + UTP + H(+) = UDP-alpha-D-glucose + diphosphate</text>
        <dbReference type="Rhea" id="RHEA:19889"/>
        <dbReference type="ChEBI" id="CHEBI:15378"/>
        <dbReference type="ChEBI" id="CHEBI:33019"/>
        <dbReference type="ChEBI" id="CHEBI:46398"/>
        <dbReference type="ChEBI" id="CHEBI:58601"/>
        <dbReference type="ChEBI" id="CHEBI:58885"/>
        <dbReference type="EC" id="2.7.7.9"/>
    </reaction>
</comment>
<dbReference type="GO" id="GO:0003983">
    <property type="term" value="F:UTP:glucose-1-phosphate uridylyltransferase activity"/>
    <property type="evidence" value="ECO:0007669"/>
    <property type="project" value="UniProtKB-EC"/>
</dbReference>
<evidence type="ECO:0000256" key="6">
    <source>
        <dbReference type="ARBA" id="ARBA00037294"/>
    </source>
</evidence>
<dbReference type="PANTHER" id="PTHR43197:SF1">
    <property type="entry name" value="UTP--GLUCOSE-1-PHOSPHATE URIDYLYLTRANSFERASE"/>
    <property type="match status" value="1"/>
</dbReference>
<evidence type="ECO:0000256" key="2">
    <source>
        <dbReference type="ARBA" id="ARBA00012415"/>
    </source>
</evidence>
<dbReference type="EMBL" id="UGNY01000001">
    <property type="protein sequence ID" value="STX38017.1"/>
    <property type="molecule type" value="Genomic_DNA"/>
</dbReference>
<accession>A0A378IS28</accession>
<dbReference type="SUPFAM" id="SSF53448">
    <property type="entry name" value="Nucleotide-diphospho-sugar transferases"/>
    <property type="match status" value="1"/>
</dbReference>
<gene>
    <name evidence="10" type="primary">galU</name>
    <name evidence="10" type="ORF">NCTC11978_01197</name>
</gene>
<dbReference type="NCBIfam" id="TIGR01099">
    <property type="entry name" value="galU"/>
    <property type="match status" value="1"/>
</dbReference>
<protein>
    <recommendedName>
        <fullName evidence="3 8">UTP--glucose-1-phosphate uridylyltransferase</fullName>
        <ecNumber evidence="2 8">2.7.7.9</ecNumber>
    </recommendedName>
    <alternativeName>
        <fullName evidence="8">UDP-glucose pyrophosphorylase</fullName>
    </alternativeName>
</protein>
<dbReference type="Proteomes" id="UP000254033">
    <property type="component" value="Unassembled WGS sequence"/>
</dbReference>
<evidence type="ECO:0000256" key="5">
    <source>
        <dbReference type="ARBA" id="ARBA00022695"/>
    </source>
</evidence>
<feature type="domain" description="Nucleotidyl transferase" evidence="9">
    <location>
        <begin position="11"/>
        <end position="269"/>
    </location>
</feature>
<dbReference type="EC" id="2.7.7.9" evidence="2 8"/>
<evidence type="ECO:0000256" key="8">
    <source>
        <dbReference type="RuleBase" id="RU361259"/>
    </source>
</evidence>
<dbReference type="InterPro" id="IPR005835">
    <property type="entry name" value="NTP_transferase_dom"/>
</dbReference>
<reference evidence="10 11" key="1">
    <citation type="submission" date="2018-06" db="EMBL/GenBank/DDBJ databases">
        <authorList>
            <consortium name="Pathogen Informatics"/>
            <person name="Doyle S."/>
        </authorList>
    </citation>
    <scope>NUCLEOTIDE SEQUENCE [LARGE SCALE GENOMIC DNA]</scope>
    <source>
        <strain evidence="10 11">NCTC11978</strain>
    </source>
</reference>
<dbReference type="InterPro" id="IPR029044">
    <property type="entry name" value="Nucleotide-diphossugar_trans"/>
</dbReference>
<dbReference type="RefSeq" id="WP_115174908.1">
    <property type="nucleotide sequence ID" value="NZ_UGNY01000001.1"/>
</dbReference>
<comment type="similarity">
    <text evidence="1 8">Belongs to the UDPGP type 2 family.</text>
</comment>
<comment type="function">
    <text evidence="6">May play a role in stationary phase survival.</text>
</comment>
<name>A0A378IS28_9GAMM</name>